<keyword evidence="1" id="KW-0812">Transmembrane</keyword>
<sequence>MSRKTFLQDGLLPAVCHVYKLATGETQSPLPVIALIIAFSLLFTISGCQSRNRGAEYEAAELMMAPPPPDAPAIEPQRKLIKEGRVEYETARIEETRQKVFAAVEKHKGYISSDEEYTAPGRTSNTLIIRVPADNFDNLLREATTGVKKFDAREINVKDVTEEFLDVKARLKTKKELEARFLQLLKQAKNVTEVLEIEKQLATLRYDIESVEGRLKYLESQVALSILTMTFYETTPVYTGFSGEFKNGFQNGWDNLIRFFVLLTNIWPFLLFGLLLVVGLSRYRRRKIK</sequence>
<dbReference type="AlphaFoldDB" id="A0A2N3UAM8"/>
<dbReference type="Pfam" id="PF14257">
    <property type="entry name" value="DUF4349"/>
    <property type="match status" value="1"/>
</dbReference>
<gene>
    <name evidence="3" type="ORF">BD749_1546</name>
</gene>
<dbReference type="Proteomes" id="UP000233782">
    <property type="component" value="Unassembled WGS sequence"/>
</dbReference>
<comment type="caution">
    <text evidence="3">The sequence shown here is derived from an EMBL/GenBank/DDBJ whole genome shotgun (WGS) entry which is preliminary data.</text>
</comment>
<dbReference type="EMBL" id="PJMU01000002">
    <property type="protein sequence ID" value="PKV66418.1"/>
    <property type="molecule type" value="Genomic_DNA"/>
</dbReference>
<name>A0A2N3UAM8_9BACT</name>
<keyword evidence="4" id="KW-1185">Reference proteome</keyword>
<reference evidence="3 4" key="1">
    <citation type="submission" date="2017-12" db="EMBL/GenBank/DDBJ databases">
        <title>Genomic Encyclopedia of Type Strains, Phase III (KMG-III): the genomes of soil and plant-associated and newly described type strains.</title>
        <authorList>
            <person name="Whitman W."/>
        </authorList>
    </citation>
    <scope>NUCLEOTIDE SEQUENCE [LARGE SCALE GENOMIC DNA]</scope>
    <source>
        <strain evidence="3 4">LP43</strain>
    </source>
</reference>
<dbReference type="InterPro" id="IPR025645">
    <property type="entry name" value="DUF4349"/>
</dbReference>
<proteinExistence type="predicted"/>
<accession>A0A2N3UAM8</accession>
<evidence type="ECO:0000259" key="2">
    <source>
        <dbReference type="Pfam" id="PF14257"/>
    </source>
</evidence>
<evidence type="ECO:0000313" key="3">
    <source>
        <dbReference type="EMBL" id="PKV66418.1"/>
    </source>
</evidence>
<feature type="transmembrane region" description="Helical" evidence="1">
    <location>
        <begin position="259"/>
        <end position="280"/>
    </location>
</feature>
<dbReference type="OrthoDB" id="5381491at2"/>
<keyword evidence="1" id="KW-1133">Transmembrane helix</keyword>
<organism evidence="3 4">
    <name type="scientific">Pontibacter ramchanderi</name>
    <dbReference type="NCBI Taxonomy" id="1179743"/>
    <lineage>
        <taxon>Bacteria</taxon>
        <taxon>Pseudomonadati</taxon>
        <taxon>Bacteroidota</taxon>
        <taxon>Cytophagia</taxon>
        <taxon>Cytophagales</taxon>
        <taxon>Hymenobacteraceae</taxon>
        <taxon>Pontibacter</taxon>
    </lineage>
</organism>
<keyword evidence="1" id="KW-0472">Membrane</keyword>
<feature type="transmembrane region" description="Helical" evidence="1">
    <location>
        <begin position="222"/>
        <end position="239"/>
    </location>
</feature>
<feature type="domain" description="DUF4349" evidence="2">
    <location>
        <begin position="78"/>
        <end position="279"/>
    </location>
</feature>
<feature type="transmembrane region" description="Helical" evidence="1">
    <location>
        <begin position="30"/>
        <end position="48"/>
    </location>
</feature>
<evidence type="ECO:0000256" key="1">
    <source>
        <dbReference type="SAM" id="Phobius"/>
    </source>
</evidence>
<evidence type="ECO:0000313" key="4">
    <source>
        <dbReference type="Proteomes" id="UP000233782"/>
    </source>
</evidence>
<protein>
    <submittedName>
        <fullName evidence="3">Uncharacterized protein DUF4349</fullName>
    </submittedName>
</protein>